<evidence type="ECO:0000313" key="2">
    <source>
        <dbReference type="EMBL" id="SVA93011.1"/>
    </source>
</evidence>
<dbReference type="EMBL" id="UINC01022750">
    <property type="protein sequence ID" value="SVA93011.1"/>
    <property type="molecule type" value="Genomic_DNA"/>
</dbReference>
<reference evidence="2" key="1">
    <citation type="submission" date="2018-05" db="EMBL/GenBank/DDBJ databases">
        <authorList>
            <person name="Lanie J.A."/>
            <person name="Ng W.-L."/>
            <person name="Kazmierczak K.M."/>
            <person name="Andrzejewski T.M."/>
            <person name="Davidsen T.M."/>
            <person name="Wayne K.J."/>
            <person name="Tettelin H."/>
            <person name="Glass J.I."/>
            <person name="Rusch D."/>
            <person name="Podicherti R."/>
            <person name="Tsui H.-C.T."/>
            <person name="Winkler M.E."/>
        </authorList>
    </citation>
    <scope>NUCLEOTIDE SEQUENCE</scope>
</reference>
<feature type="region of interest" description="Disordered" evidence="1">
    <location>
        <begin position="42"/>
        <end position="61"/>
    </location>
</feature>
<dbReference type="AlphaFoldDB" id="A0A381ZVK4"/>
<protein>
    <submittedName>
        <fullName evidence="2">Uncharacterized protein</fullName>
    </submittedName>
</protein>
<gene>
    <name evidence="2" type="ORF">METZ01_LOCUS145865</name>
</gene>
<evidence type="ECO:0000256" key="1">
    <source>
        <dbReference type="SAM" id="MobiDB-lite"/>
    </source>
</evidence>
<organism evidence="2">
    <name type="scientific">marine metagenome</name>
    <dbReference type="NCBI Taxonomy" id="408172"/>
    <lineage>
        <taxon>unclassified sequences</taxon>
        <taxon>metagenomes</taxon>
        <taxon>ecological metagenomes</taxon>
    </lineage>
</organism>
<name>A0A381ZVK4_9ZZZZ</name>
<sequence>MTLDSWKQLLKQAIKNHGLHDTDSLVETLITATAKLRQADWYNHADRDTEPLPKPSITKPL</sequence>
<proteinExistence type="predicted"/>
<accession>A0A381ZVK4</accession>